<gene>
    <name evidence="13 17" type="primary">thrB</name>
    <name evidence="17" type="ORF">C1H84_15775</name>
    <name evidence="16" type="ORF">GT020_12545</name>
</gene>
<evidence type="ECO:0000259" key="14">
    <source>
        <dbReference type="Pfam" id="PF00288"/>
    </source>
</evidence>
<reference evidence="17 18" key="1">
    <citation type="submission" date="2018-01" db="EMBL/GenBank/DDBJ databases">
        <title>Glutamicibacter soli strain NHPC-3 Whole genome sequence and assembly.</title>
        <authorList>
            <person name="Choudhury P."/>
            <person name="Gupta D."/>
            <person name="Sengupta K."/>
            <person name="Jawed A."/>
            <person name="Sultana N."/>
            <person name="Saha P."/>
        </authorList>
    </citation>
    <scope>NUCLEOTIDE SEQUENCE [LARGE SCALE GENOMIC DNA]</scope>
    <source>
        <strain evidence="17 18">NHPC-3</strain>
    </source>
</reference>
<protein>
    <recommendedName>
        <fullName evidence="4 13">Homoserine kinase</fullName>
        <shortName evidence="13">HK</shortName>
        <shortName evidence="13">HSK</shortName>
        <ecNumber evidence="3 13">2.7.1.39</ecNumber>
    </recommendedName>
</protein>
<dbReference type="HAMAP" id="MF_00384">
    <property type="entry name" value="Homoser_kinase"/>
    <property type="match status" value="1"/>
</dbReference>
<keyword evidence="5 13" id="KW-0028">Amino-acid biosynthesis</keyword>
<name>A0A365YBM2_9MICC</name>
<evidence type="ECO:0000256" key="3">
    <source>
        <dbReference type="ARBA" id="ARBA00012078"/>
    </source>
</evidence>
<evidence type="ECO:0000256" key="9">
    <source>
        <dbReference type="ARBA" id="ARBA00022777"/>
    </source>
</evidence>
<evidence type="ECO:0000259" key="15">
    <source>
        <dbReference type="Pfam" id="PF08544"/>
    </source>
</evidence>
<evidence type="ECO:0000256" key="2">
    <source>
        <dbReference type="ARBA" id="ARBA00007370"/>
    </source>
</evidence>
<dbReference type="Proteomes" id="UP000477543">
    <property type="component" value="Unassembled WGS sequence"/>
</dbReference>
<dbReference type="Proteomes" id="UP000252167">
    <property type="component" value="Unassembled WGS sequence"/>
</dbReference>
<keyword evidence="18" id="KW-1185">Reference proteome</keyword>
<dbReference type="PRINTS" id="PR00958">
    <property type="entry name" value="HOMSERKINASE"/>
</dbReference>
<evidence type="ECO:0000256" key="5">
    <source>
        <dbReference type="ARBA" id="ARBA00022605"/>
    </source>
</evidence>
<accession>A0A365YBM2</accession>
<evidence type="ECO:0000256" key="4">
    <source>
        <dbReference type="ARBA" id="ARBA00017858"/>
    </source>
</evidence>
<reference evidence="16 19" key="2">
    <citation type="submission" date="2020-01" db="EMBL/GenBank/DDBJ databases">
        <title>Glutamicibacter soli M275.</title>
        <authorList>
            <person name="Meng X."/>
        </authorList>
    </citation>
    <scope>NUCLEOTIDE SEQUENCE [LARGE SCALE GENOMIC DNA]</scope>
    <source>
        <strain evidence="16 19">M275</strain>
    </source>
</reference>
<dbReference type="GO" id="GO:0005737">
    <property type="term" value="C:cytoplasm"/>
    <property type="evidence" value="ECO:0007669"/>
    <property type="project" value="UniProtKB-SubCell"/>
</dbReference>
<evidence type="ECO:0000313" key="17">
    <source>
        <dbReference type="EMBL" id="RBL99432.1"/>
    </source>
</evidence>
<dbReference type="PANTHER" id="PTHR20861">
    <property type="entry name" value="HOMOSERINE/4-DIPHOSPHOCYTIDYL-2-C-METHYL-D-ERYTHRITOL KINASE"/>
    <property type="match status" value="1"/>
</dbReference>
<dbReference type="EMBL" id="WYDN01000011">
    <property type="protein sequence ID" value="NAZ16881.1"/>
    <property type="molecule type" value="Genomic_DNA"/>
</dbReference>
<keyword evidence="10 13" id="KW-0067">ATP-binding</keyword>
<dbReference type="PROSITE" id="PS00627">
    <property type="entry name" value="GHMP_KINASES_ATP"/>
    <property type="match status" value="1"/>
</dbReference>
<dbReference type="Gene3D" id="3.30.230.10">
    <property type="match status" value="1"/>
</dbReference>
<dbReference type="RefSeq" id="WP_053797787.1">
    <property type="nucleotide sequence ID" value="NZ_CM125969.1"/>
</dbReference>
<keyword evidence="8 13" id="KW-0547">Nucleotide-binding</keyword>
<feature type="binding site" evidence="13">
    <location>
        <begin position="93"/>
        <end position="103"/>
    </location>
    <ligand>
        <name>ATP</name>
        <dbReference type="ChEBI" id="CHEBI:30616"/>
    </ligand>
</feature>
<evidence type="ECO:0000256" key="7">
    <source>
        <dbReference type="ARBA" id="ARBA00022697"/>
    </source>
</evidence>
<dbReference type="SUPFAM" id="SSF55060">
    <property type="entry name" value="GHMP Kinase, C-terminal domain"/>
    <property type="match status" value="1"/>
</dbReference>
<sequence>MQQIALGQHLVVAPPATTANLGPGFDSLGLALEFRDRLEIRTAPQSTVQISGDGADSLPRDESHLIIREMHRYWEQRGFAPVGIELKAANNIPHARGMGSSAAAIVAAYAAADALLPAAERGGLDAVFQAAAAWEGHPDNVAPAVYGGLSISATNADGTFSCALVPVHTQVRAVLAIPSNGLSTEVARGVLPAQIAHADAAANTASGALLIHALSNDPSHLLGGTVDYLHQSYRAASMPESSALIALLREHQLAAVVSGAGPTVLALVAGDAQERLAGELIEQFSAQSSVSWRAEFPRLAANGVTVEVL</sequence>
<dbReference type="EMBL" id="POAF01000008">
    <property type="protein sequence ID" value="RBL99432.1"/>
    <property type="molecule type" value="Genomic_DNA"/>
</dbReference>
<evidence type="ECO:0000313" key="16">
    <source>
        <dbReference type="EMBL" id="NAZ16881.1"/>
    </source>
</evidence>
<evidence type="ECO:0000256" key="13">
    <source>
        <dbReference type="HAMAP-Rule" id="MF_00384"/>
    </source>
</evidence>
<dbReference type="InterPro" id="IPR006203">
    <property type="entry name" value="GHMP_knse_ATP-bd_CS"/>
</dbReference>
<evidence type="ECO:0000256" key="12">
    <source>
        <dbReference type="ARBA" id="ARBA00049954"/>
    </source>
</evidence>
<dbReference type="GO" id="GO:0004413">
    <property type="term" value="F:homoserine kinase activity"/>
    <property type="evidence" value="ECO:0007669"/>
    <property type="project" value="UniProtKB-UniRule"/>
</dbReference>
<dbReference type="InterPro" id="IPR000870">
    <property type="entry name" value="Homoserine_kinase"/>
</dbReference>
<comment type="caution">
    <text evidence="17">The sequence shown here is derived from an EMBL/GenBank/DDBJ whole genome shotgun (WGS) entry which is preliminary data.</text>
</comment>
<dbReference type="UniPathway" id="UPA00050">
    <property type="reaction ID" value="UER00064"/>
</dbReference>
<dbReference type="InterPro" id="IPR006204">
    <property type="entry name" value="GHMP_kinase_N_dom"/>
</dbReference>
<keyword evidence="9 13" id="KW-0418">Kinase</keyword>
<proteinExistence type="inferred from homology"/>
<dbReference type="AlphaFoldDB" id="A0A365YBM2"/>
<dbReference type="PIRSF" id="PIRSF000676">
    <property type="entry name" value="Homoser_kin"/>
    <property type="match status" value="1"/>
</dbReference>
<evidence type="ECO:0000256" key="8">
    <source>
        <dbReference type="ARBA" id="ARBA00022741"/>
    </source>
</evidence>
<evidence type="ECO:0000256" key="1">
    <source>
        <dbReference type="ARBA" id="ARBA00005015"/>
    </source>
</evidence>
<keyword evidence="7 13" id="KW-0791">Threonine biosynthesis</keyword>
<dbReference type="Pfam" id="PF08544">
    <property type="entry name" value="GHMP_kinases_C"/>
    <property type="match status" value="1"/>
</dbReference>
<comment type="similarity">
    <text evidence="2 13">Belongs to the GHMP kinase family. Homoserine kinase subfamily.</text>
</comment>
<dbReference type="EC" id="2.7.1.39" evidence="3 13"/>
<dbReference type="GO" id="GO:0009088">
    <property type="term" value="P:threonine biosynthetic process"/>
    <property type="evidence" value="ECO:0007669"/>
    <property type="project" value="UniProtKB-UniRule"/>
</dbReference>
<dbReference type="InterPro" id="IPR013750">
    <property type="entry name" value="GHMP_kinase_C_dom"/>
</dbReference>
<evidence type="ECO:0000313" key="19">
    <source>
        <dbReference type="Proteomes" id="UP000477543"/>
    </source>
</evidence>
<evidence type="ECO:0000256" key="10">
    <source>
        <dbReference type="ARBA" id="ARBA00022840"/>
    </source>
</evidence>
<dbReference type="Gene3D" id="3.30.70.890">
    <property type="entry name" value="GHMP kinase, C-terminal domain"/>
    <property type="match status" value="1"/>
</dbReference>
<dbReference type="Pfam" id="PF00288">
    <property type="entry name" value="GHMP_kinases_N"/>
    <property type="match status" value="1"/>
</dbReference>
<evidence type="ECO:0000256" key="6">
    <source>
        <dbReference type="ARBA" id="ARBA00022679"/>
    </source>
</evidence>
<dbReference type="GO" id="GO:0005524">
    <property type="term" value="F:ATP binding"/>
    <property type="evidence" value="ECO:0007669"/>
    <property type="project" value="UniProtKB-UniRule"/>
</dbReference>
<comment type="catalytic activity">
    <reaction evidence="11 13">
        <text>L-homoserine + ATP = O-phospho-L-homoserine + ADP + H(+)</text>
        <dbReference type="Rhea" id="RHEA:13985"/>
        <dbReference type="ChEBI" id="CHEBI:15378"/>
        <dbReference type="ChEBI" id="CHEBI:30616"/>
        <dbReference type="ChEBI" id="CHEBI:57476"/>
        <dbReference type="ChEBI" id="CHEBI:57590"/>
        <dbReference type="ChEBI" id="CHEBI:456216"/>
        <dbReference type="EC" id="2.7.1.39"/>
    </reaction>
</comment>
<evidence type="ECO:0000256" key="11">
    <source>
        <dbReference type="ARBA" id="ARBA00049375"/>
    </source>
</evidence>
<keyword evidence="13" id="KW-0963">Cytoplasm</keyword>
<comment type="pathway">
    <text evidence="1 13">Amino-acid biosynthesis; L-threonine biosynthesis; L-threonine from L-aspartate: step 4/5.</text>
</comment>
<evidence type="ECO:0000313" key="18">
    <source>
        <dbReference type="Proteomes" id="UP000252167"/>
    </source>
</evidence>
<feature type="domain" description="GHMP kinase N-terminal" evidence="14">
    <location>
        <begin position="75"/>
        <end position="148"/>
    </location>
</feature>
<dbReference type="NCBIfam" id="TIGR00191">
    <property type="entry name" value="thrB"/>
    <property type="match status" value="1"/>
</dbReference>
<dbReference type="InterPro" id="IPR020568">
    <property type="entry name" value="Ribosomal_Su5_D2-typ_SF"/>
</dbReference>
<dbReference type="InterPro" id="IPR036554">
    <property type="entry name" value="GHMP_kinase_C_sf"/>
</dbReference>
<dbReference type="SUPFAM" id="SSF54211">
    <property type="entry name" value="Ribosomal protein S5 domain 2-like"/>
    <property type="match status" value="1"/>
</dbReference>
<comment type="function">
    <text evidence="12 13">Catalyzes the ATP-dependent phosphorylation of L-homoserine to L-homoserine phosphate.</text>
</comment>
<dbReference type="PANTHER" id="PTHR20861:SF1">
    <property type="entry name" value="HOMOSERINE KINASE"/>
    <property type="match status" value="1"/>
</dbReference>
<keyword evidence="6 13" id="KW-0808">Transferase</keyword>
<feature type="domain" description="GHMP kinase C-terminal" evidence="15">
    <location>
        <begin position="226"/>
        <end position="284"/>
    </location>
</feature>
<comment type="subcellular location">
    <subcellularLocation>
        <location evidence="13">Cytoplasm</location>
    </subcellularLocation>
</comment>
<organism evidence="17 18">
    <name type="scientific">Glutamicibacter soli</name>
    <dbReference type="NCBI Taxonomy" id="453836"/>
    <lineage>
        <taxon>Bacteria</taxon>
        <taxon>Bacillati</taxon>
        <taxon>Actinomycetota</taxon>
        <taxon>Actinomycetes</taxon>
        <taxon>Micrococcales</taxon>
        <taxon>Micrococcaceae</taxon>
        <taxon>Glutamicibacter</taxon>
    </lineage>
</organism>
<dbReference type="InterPro" id="IPR014721">
    <property type="entry name" value="Ribsml_uS5_D2-typ_fold_subgr"/>
</dbReference>